<dbReference type="InterPro" id="IPR014729">
    <property type="entry name" value="Rossmann-like_a/b/a_fold"/>
</dbReference>
<dbReference type="GO" id="GO:0046872">
    <property type="term" value="F:metal ion binding"/>
    <property type="evidence" value="ECO:0007669"/>
    <property type="project" value="UniProtKB-KW"/>
</dbReference>
<evidence type="ECO:0000256" key="7">
    <source>
        <dbReference type="ARBA" id="ARBA00022741"/>
    </source>
</evidence>
<keyword evidence="4 14" id="KW-0808">Transferase</keyword>
<dbReference type="PANTHER" id="PTHR39321:SF3">
    <property type="entry name" value="PHOSPHOPANTETHEINE ADENYLYLTRANSFERASE"/>
    <property type="match status" value="1"/>
</dbReference>
<reference evidence="16 17" key="1">
    <citation type="submission" date="2018-08" db="EMBL/GenBank/DDBJ databases">
        <title>A genome reference for cultivated species of the human gut microbiota.</title>
        <authorList>
            <person name="Zou Y."/>
            <person name="Xue W."/>
            <person name="Luo G."/>
        </authorList>
    </citation>
    <scope>NUCLEOTIDE SEQUENCE [LARGE SCALE GENOMIC DNA]</scope>
    <source>
        <strain evidence="16 17">AF15-20</strain>
    </source>
</reference>
<evidence type="ECO:0000256" key="6">
    <source>
        <dbReference type="ARBA" id="ARBA00022723"/>
    </source>
</evidence>
<dbReference type="PROSITE" id="PS51831">
    <property type="entry name" value="HD"/>
    <property type="match status" value="1"/>
</dbReference>
<dbReference type="NCBIfam" id="TIGR00125">
    <property type="entry name" value="cyt_tran_rel"/>
    <property type="match status" value="1"/>
</dbReference>
<dbReference type="SUPFAM" id="SSF52374">
    <property type="entry name" value="Nucleotidylyl transferase"/>
    <property type="match status" value="1"/>
</dbReference>
<sequence>MRIAIVGGSFDPIHNGHIQMANQSLQALQVDEVWFMPTSSTPLKDRELTLDQERLAMIDLVVQKDSRFKVCTLELERAGKSYTYDTLKKLIETYPEHEFYWIIGNDQLEQFDKWYHAEKLVKMAHFVCFDRNGKLADSKYDIMCMTMPSVPVSSSEIRMGNKLNYLPKEVLRYIYRNRLYVKDFVASRLTEKRYKHSLSVAKLCEEFALNNGYDMHIAYYIGLFHDIAKYMPKDEMVKWMNSICPENMEYPVAVWHGFVGAAVTKDIFLIDDPIVYNAIYHHVLGTSQDPYAMMVFCADKLDPLRGYDSSKLIEICNKDIKEGFELVVQQNREYLKRG</sequence>
<dbReference type="GO" id="GO:0009435">
    <property type="term" value="P:NAD+ biosynthetic process"/>
    <property type="evidence" value="ECO:0007669"/>
    <property type="project" value="UniProtKB-UniRule"/>
</dbReference>
<dbReference type="InterPro" id="IPR006675">
    <property type="entry name" value="HDIG_dom"/>
</dbReference>
<organism evidence="16 17">
    <name type="scientific">Holdemanella biformis</name>
    <dbReference type="NCBI Taxonomy" id="1735"/>
    <lineage>
        <taxon>Bacteria</taxon>
        <taxon>Bacillati</taxon>
        <taxon>Bacillota</taxon>
        <taxon>Erysipelotrichia</taxon>
        <taxon>Erysipelotrichales</taxon>
        <taxon>Erysipelotrichaceae</taxon>
        <taxon>Holdemanella</taxon>
    </lineage>
</organism>
<dbReference type="EMBL" id="QRYQ01000012">
    <property type="protein sequence ID" value="RGU91214.1"/>
    <property type="molecule type" value="Genomic_DNA"/>
</dbReference>
<evidence type="ECO:0000256" key="10">
    <source>
        <dbReference type="ARBA" id="ARBA00023004"/>
    </source>
</evidence>
<dbReference type="GO" id="GO:0004515">
    <property type="term" value="F:nicotinate-nucleotide adenylyltransferase activity"/>
    <property type="evidence" value="ECO:0007669"/>
    <property type="project" value="UniProtKB-UniRule"/>
</dbReference>
<dbReference type="Pfam" id="PF01966">
    <property type="entry name" value="HD"/>
    <property type="match status" value="1"/>
</dbReference>
<keyword evidence="8" id="KW-0378">Hydrolase</keyword>
<evidence type="ECO:0000256" key="3">
    <source>
        <dbReference type="ARBA" id="ARBA00022642"/>
    </source>
</evidence>
<dbReference type="SMART" id="SM00471">
    <property type="entry name" value="HDc"/>
    <property type="match status" value="1"/>
</dbReference>
<dbReference type="SUPFAM" id="SSF109604">
    <property type="entry name" value="HD-domain/PDEase-like"/>
    <property type="match status" value="1"/>
</dbReference>
<dbReference type="GO" id="GO:0008803">
    <property type="term" value="F:bis(5'-nucleosyl)-tetraphosphatase (symmetrical) activity"/>
    <property type="evidence" value="ECO:0007669"/>
    <property type="project" value="UniProtKB-EC"/>
</dbReference>
<evidence type="ECO:0000256" key="8">
    <source>
        <dbReference type="ARBA" id="ARBA00022801"/>
    </source>
</evidence>
<dbReference type="Pfam" id="PF01467">
    <property type="entry name" value="CTP_transf_like"/>
    <property type="match status" value="1"/>
</dbReference>
<evidence type="ECO:0000256" key="4">
    <source>
        <dbReference type="ARBA" id="ARBA00022679"/>
    </source>
</evidence>
<dbReference type="InterPro" id="IPR004821">
    <property type="entry name" value="Cyt_trans-like"/>
</dbReference>
<dbReference type="NCBIfam" id="TIGR00482">
    <property type="entry name" value="nicotinate (nicotinamide) nucleotide adenylyltransferase"/>
    <property type="match status" value="1"/>
</dbReference>
<comment type="similarity">
    <text evidence="14">Belongs to the NadD family.</text>
</comment>
<dbReference type="CDD" id="cd00077">
    <property type="entry name" value="HDc"/>
    <property type="match status" value="1"/>
</dbReference>
<keyword evidence="9 14" id="KW-0067">ATP-binding</keyword>
<keyword evidence="10" id="KW-0408">Iron</keyword>
<evidence type="ECO:0000256" key="2">
    <source>
        <dbReference type="ARBA" id="ARBA00005019"/>
    </source>
</evidence>
<dbReference type="InterPro" id="IPR006674">
    <property type="entry name" value="HD_domain"/>
</dbReference>
<comment type="caution">
    <text evidence="16">The sequence shown here is derived from an EMBL/GenBank/DDBJ whole genome shotgun (WGS) entry which is preliminary data.</text>
</comment>
<evidence type="ECO:0000256" key="13">
    <source>
        <dbReference type="ARBA" id="ARBA00049417"/>
    </source>
</evidence>
<dbReference type="InterPro" id="IPR003607">
    <property type="entry name" value="HD/PDEase_dom"/>
</dbReference>
<keyword evidence="7 14" id="KW-0547">Nucleotide-binding</keyword>
<comment type="pathway">
    <text evidence="2 14">Cofactor biosynthesis; NAD(+) biosynthesis; deamido-NAD(+) from nicotinate D-ribonucleotide: step 1/1.</text>
</comment>
<evidence type="ECO:0000256" key="12">
    <source>
        <dbReference type="ARBA" id="ARBA00048721"/>
    </source>
</evidence>
<evidence type="ECO:0000256" key="1">
    <source>
        <dbReference type="ARBA" id="ARBA00002324"/>
    </source>
</evidence>
<dbReference type="GO" id="GO:0005524">
    <property type="term" value="F:ATP binding"/>
    <property type="evidence" value="ECO:0007669"/>
    <property type="project" value="UniProtKB-KW"/>
</dbReference>
<dbReference type="Gene3D" id="3.40.50.620">
    <property type="entry name" value="HUPs"/>
    <property type="match status" value="1"/>
</dbReference>
<gene>
    <name evidence="14" type="primary">nadD</name>
    <name evidence="16" type="ORF">DWW32_07070</name>
</gene>
<dbReference type="NCBIfam" id="NF000840">
    <property type="entry name" value="PRK00071.1-3"/>
    <property type="match status" value="1"/>
</dbReference>
<name>A0A395W8R4_9FIRM</name>
<proteinExistence type="inferred from homology"/>
<evidence type="ECO:0000259" key="15">
    <source>
        <dbReference type="PROSITE" id="PS51831"/>
    </source>
</evidence>
<dbReference type="InterPro" id="IPR005248">
    <property type="entry name" value="NadD/NMNAT"/>
</dbReference>
<keyword evidence="6" id="KW-0479">Metal-binding</keyword>
<feature type="domain" description="HD" evidence="15">
    <location>
        <begin position="193"/>
        <end position="304"/>
    </location>
</feature>
<keyword evidence="5 14" id="KW-0548">Nucleotidyltransferase</keyword>
<dbReference type="EC" id="2.7.7.18" evidence="14"/>
<evidence type="ECO:0000256" key="11">
    <source>
        <dbReference type="ARBA" id="ARBA00023027"/>
    </source>
</evidence>
<accession>A0A395W8R4</accession>
<dbReference type="AlphaFoldDB" id="A0A395W8R4"/>
<protein>
    <recommendedName>
        <fullName evidence="14">Probable nicotinate-nucleotide adenylyltransferase</fullName>
        <ecNumber evidence="14">2.7.7.18</ecNumber>
    </recommendedName>
    <alternativeName>
        <fullName evidence="14">Deamido-NAD(+) diphosphorylase</fullName>
    </alternativeName>
    <alternativeName>
        <fullName evidence="14">Deamido-NAD(+) pyrophosphorylase</fullName>
    </alternativeName>
    <alternativeName>
        <fullName evidence="14">Nicotinate mononucleotide adenylyltransferase</fullName>
        <shortName evidence="14">NaMN adenylyltransferase</shortName>
    </alternativeName>
</protein>
<dbReference type="UniPathway" id="UPA00253">
    <property type="reaction ID" value="UER00332"/>
</dbReference>
<dbReference type="Proteomes" id="UP000265489">
    <property type="component" value="Unassembled WGS sequence"/>
</dbReference>
<dbReference type="NCBIfam" id="TIGR00277">
    <property type="entry name" value="HDIG"/>
    <property type="match status" value="1"/>
</dbReference>
<evidence type="ECO:0000256" key="5">
    <source>
        <dbReference type="ARBA" id="ARBA00022695"/>
    </source>
</evidence>
<comment type="catalytic activity">
    <reaction evidence="13">
        <text>P(1),P(4)-bis(5'-adenosyl) tetraphosphate + H2O = 2 ADP + 2 H(+)</text>
        <dbReference type="Rhea" id="RHEA:24252"/>
        <dbReference type="ChEBI" id="CHEBI:15377"/>
        <dbReference type="ChEBI" id="CHEBI:15378"/>
        <dbReference type="ChEBI" id="CHEBI:58141"/>
        <dbReference type="ChEBI" id="CHEBI:456216"/>
        <dbReference type="EC" id="3.6.1.41"/>
    </reaction>
</comment>
<keyword evidence="3 14" id="KW-0662">Pyridine nucleotide biosynthesis</keyword>
<dbReference type="RefSeq" id="WP_118325253.1">
    <property type="nucleotide sequence ID" value="NZ_CAUEVG010000012.1"/>
</dbReference>
<evidence type="ECO:0000256" key="14">
    <source>
        <dbReference type="HAMAP-Rule" id="MF_00244"/>
    </source>
</evidence>
<evidence type="ECO:0000313" key="17">
    <source>
        <dbReference type="Proteomes" id="UP000265489"/>
    </source>
</evidence>
<dbReference type="CDD" id="cd02165">
    <property type="entry name" value="NMNAT"/>
    <property type="match status" value="1"/>
</dbReference>
<dbReference type="GeneID" id="66580011"/>
<dbReference type="NCBIfam" id="TIGR00488">
    <property type="entry name" value="bis(5'-nucleosyl)-tetraphosphatase (symmetrical) YqeK"/>
    <property type="match status" value="1"/>
</dbReference>
<dbReference type="InterPro" id="IPR005249">
    <property type="entry name" value="YqeK"/>
</dbReference>
<dbReference type="HAMAP" id="MF_00244">
    <property type="entry name" value="NaMN_adenylyltr"/>
    <property type="match status" value="1"/>
</dbReference>
<evidence type="ECO:0000256" key="9">
    <source>
        <dbReference type="ARBA" id="ARBA00022840"/>
    </source>
</evidence>
<comment type="catalytic activity">
    <reaction evidence="12 14">
        <text>nicotinate beta-D-ribonucleotide + ATP + H(+) = deamido-NAD(+) + diphosphate</text>
        <dbReference type="Rhea" id="RHEA:22860"/>
        <dbReference type="ChEBI" id="CHEBI:15378"/>
        <dbReference type="ChEBI" id="CHEBI:30616"/>
        <dbReference type="ChEBI" id="CHEBI:33019"/>
        <dbReference type="ChEBI" id="CHEBI:57502"/>
        <dbReference type="ChEBI" id="CHEBI:58437"/>
        <dbReference type="EC" id="2.7.7.18"/>
    </reaction>
</comment>
<dbReference type="PANTHER" id="PTHR39321">
    <property type="entry name" value="NICOTINATE-NUCLEOTIDE ADENYLYLTRANSFERASE-RELATED"/>
    <property type="match status" value="1"/>
</dbReference>
<evidence type="ECO:0000313" key="16">
    <source>
        <dbReference type="EMBL" id="RGU91214.1"/>
    </source>
</evidence>
<keyword evidence="11 14" id="KW-0520">NAD</keyword>
<dbReference type="Gene3D" id="1.10.3210.10">
    <property type="entry name" value="Hypothetical protein af1432"/>
    <property type="match status" value="1"/>
</dbReference>
<dbReference type="NCBIfam" id="NF005519">
    <property type="entry name" value="PRK07152.1"/>
    <property type="match status" value="1"/>
</dbReference>
<comment type="function">
    <text evidence="1 14">Catalyzes the reversible adenylation of nicotinate mononucleotide (NaMN) to nicotinic acid adenine dinucleotide (NaAD).</text>
</comment>